<evidence type="ECO:0000313" key="4">
    <source>
        <dbReference type="Proteomes" id="UP000555393"/>
    </source>
</evidence>
<feature type="transmembrane region" description="Helical" evidence="1">
    <location>
        <begin position="152"/>
        <end position="171"/>
    </location>
</feature>
<dbReference type="RefSeq" id="WP_184218428.1">
    <property type="nucleotide sequence ID" value="NZ_JACIIU010000001.1"/>
</dbReference>
<dbReference type="EMBL" id="JACIIU010000001">
    <property type="protein sequence ID" value="MBB6259585.1"/>
    <property type="molecule type" value="Genomic_DNA"/>
</dbReference>
<feature type="transmembrane region" description="Helical" evidence="1">
    <location>
        <begin position="213"/>
        <end position="230"/>
    </location>
</feature>
<evidence type="ECO:0000259" key="2">
    <source>
        <dbReference type="Pfam" id="PF00892"/>
    </source>
</evidence>
<keyword evidence="1" id="KW-0812">Transmembrane</keyword>
<dbReference type="PANTHER" id="PTHR22911:SF135">
    <property type="entry name" value="BLR4310 PROTEIN"/>
    <property type="match status" value="1"/>
</dbReference>
<feature type="transmembrane region" description="Helical" evidence="1">
    <location>
        <begin position="242"/>
        <end position="260"/>
    </location>
</feature>
<dbReference type="Pfam" id="PF00892">
    <property type="entry name" value="EamA"/>
    <property type="match status" value="1"/>
</dbReference>
<comment type="caution">
    <text evidence="3">The sequence shown here is derived from an EMBL/GenBank/DDBJ whole genome shotgun (WGS) entry which is preliminary data.</text>
</comment>
<evidence type="ECO:0000256" key="1">
    <source>
        <dbReference type="SAM" id="Phobius"/>
    </source>
</evidence>
<accession>A0A841LNM2</accession>
<name>A0A841LNM2_9HYPH</name>
<feature type="transmembrane region" description="Helical" evidence="1">
    <location>
        <begin position="183"/>
        <end position="201"/>
    </location>
</feature>
<proteinExistence type="predicted"/>
<keyword evidence="4" id="KW-1185">Reference proteome</keyword>
<organism evidence="3 4">
    <name type="scientific">Paenochrobactrum gallinarii</name>
    <dbReference type="NCBI Taxonomy" id="643673"/>
    <lineage>
        <taxon>Bacteria</taxon>
        <taxon>Pseudomonadati</taxon>
        <taxon>Pseudomonadota</taxon>
        <taxon>Alphaproteobacteria</taxon>
        <taxon>Hyphomicrobiales</taxon>
        <taxon>Brucellaceae</taxon>
        <taxon>Paenochrobactrum</taxon>
    </lineage>
</organism>
<dbReference type="GO" id="GO:0016020">
    <property type="term" value="C:membrane"/>
    <property type="evidence" value="ECO:0007669"/>
    <property type="project" value="InterPro"/>
</dbReference>
<sequence length="298" mass="32060">MSGSVQKSGNHAKGLLITAIGGLFLTVDIPLIKLADGNAWSVIMVRAGLTFIASLLIWTVWSLLTGKKQTLIPGKTGLIVALLYGISATCFVTAVFNTSTANLVFILALNPMVSAILGWVFLKERPQRATFITMFFMVIGVLIIVSDGVTSGGWFGDMVALLATTCLASAITISRTTNKEMGLAAIIASCLPCTVAIYFVTTKTGYQINDIKWIALDGALILPVAFICLATGPRYLSGPEVAMFYLLETILAPIWVWMIFQEVPSTATLTGGAIMITALLSHSTWQLRKHRAHRKAFA</sequence>
<evidence type="ECO:0000313" key="3">
    <source>
        <dbReference type="EMBL" id="MBB6259585.1"/>
    </source>
</evidence>
<feature type="transmembrane region" description="Helical" evidence="1">
    <location>
        <begin position="266"/>
        <end position="285"/>
    </location>
</feature>
<dbReference type="Proteomes" id="UP000555393">
    <property type="component" value="Unassembled WGS sequence"/>
</dbReference>
<gene>
    <name evidence="3" type="ORF">FHS77_000093</name>
</gene>
<protein>
    <submittedName>
        <fullName evidence="3">Drug/metabolite transporter (DMT)-like permease</fullName>
    </submittedName>
</protein>
<dbReference type="InterPro" id="IPR037185">
    <property type="entry name" value="EmrE-like"/>
</dbReference>
<feature type="domain" description="EamA" evidence="2">
    <location>
        <begin position="13"/>
        <end position="145"/>
    </location>
</feature>
<keyword evidence="1" id="KW-1133">Transmembrane helix</keyword>
<dbReference type="PANTHER" id="PTHR22911">
    <property type="entry name" value="ACYL-MALONYL CONDENSING ENZYME-RELATED"/>
    <property type="match status" value="1"/>
</dbReference>
<keyword evidence="1" id="KW-0472">Membrane</keyword>
<reference evidence="3 4" key="1">
    <citation type="submission" date="2020-08" db="EMBL/GenBank/DDBJ databases">
        <title>Genomic Encyclopedia of Type Strains, Phase IV (KMG-IV): sequencing the most valuable type-strain genomes for metagenomic binning, comparative biology and taxonomic classification.</title>
        <authorList>
            <person name="Goeker M."/>
        </authorList>
    </citation>
    <scope>NUCLEOTIDE SEQUENCE [LARGE SCALE GENOMIC DNA]</scope>
    <source>
        <strain evidence="3 4">DSM 22336</strain>
    </source>
</reference>
<dbReference type="AlphaFoldDB" id="A0A841LNM2"/>
<feature type="transmembrane region" description="Helical" evidence="1">
    <location>
        <begin position="12"/>
        <end position="31"/>
    </location>
</feature>
<dbReference type="InterPro" id="IPR000620">
    <property type="entry name" value="EamA_dom"/>
</dbReference>
<feature type="transmembrane region" description="Helical" evidence="1">
    <location>
        <begin position="129"/>
        <end position="146"/>
    </location>
</feature>
<feature type="transmembrane region" description="Helical" evidence="1">
    <location>
        <begin position="76"/>
        <end position="96"/>
    </location>
</feature>
<dbReference type="SUPFAM" id="SSF103481">
    <property type="entry name" value="Multidrug resistance efflux transporter EmrE"/>
    <property type="match status" value="2"/>
</dbReference>
<feature type="transmembrane region" description="Helical" evidence="1">
    <location>
        <begin position="102"/>
        <end position="122"/>
    </location>
</feature>
<feature type="transmembrane region" description="Helical" evidence="1">
    <location>
        <begin position="43"/>
        <end position="64"/>
    </location>
</feature>